<evidence type="ECO:0000313" key="2">
    <source>
        <dbReference type="Proteomes" id="UP000026980"/>
    </source>
</evidence>
<keyword evidence="2" id="KW-1185">Reference proteome</keyword>
<dbReference type="RefSeq" id="YP_009042700.1">
    <property type="nucleotide sequence ID" value="NC_024356.1"/>
</dbReference>
<reference evidence="1 2" key="1">
    <citation type="journal article" date="2014" name="J. Gen. Virol.">
        <title>Characterization and complete genome sequence analysis of novel bacteriophage IME-EFm1 infecting Enterococcus faecium.</title>
        <authorList>
            <person name="Wang Y."/>
            <person name="Wang W."/>
            <person name="Lv Y."/>
            <person name="Zheng W."/>
            <person name="Mi Z."/>
            <person name="Pei G."/>
            <person name="An X."/>
            <person name="Xu X."/>
            <person name="Han C."/>
            <person name="Liu J."/>
            <person name="Zhou C."/>
            <person name="Tong Y."/>
        </authorList>
    </citation>
    <scope>NUCLEOTIDE SEQUENCE [LARGE SCALE GENOMIC DNA]</scope>
</reference>
<dbReference type="Proteomes" id="UP000026980">
    <property type="component" value="Segment"/>
</dbReference>
<evidence type="ECO:0000313" key="1">
    <source>
        <dbReference type="EMBL" id="AIA65119.1"/>
    </source>
</evidence>
<protein>
    <submittedName>
        <fullName evidence="1">Uncharacterized protein</fullName>
    </submittedName>
</protein>
<dbReference type="GeneID" id="19686088"/>
<sequence>MNKLYIERMQSAIPFMPPHLYDSPEGRLRLAREIGGSLADSEPESAKYQMSISYDILLKATGLKPIIDKKTWDKEVLQGYNKELDRRIQYRK</sequence>
<gene>
    <name evidence="1" type="ORF">IME_052</name>
</gene>
<name>A0A060AI90_9CAUD</name>
<organism evidence="1 2">
    <name type="scientific">Enterococcus phage IME-EFm1</name>
    <dbReference type="NCBI Taxonomy" id="1445858"/>
    <lineage>
        <taxon>Viruses</taxon>
        <taxon>Duplodnaviria</taxon>
        <taxon>Heunggongvirae</taxon>
        <taxon>Uroviricota</taxon>
        <taxon>Caudoviricetes</taxon>
        <taxon>Efemunavirus</taxon>
        <taxon>Efemunavirus Efm1</taxon>
    </lineage>
</organism>
<accession>A0A060AI90</accession>
<proteinExistence type="predicted"/>
<dbReference type="EMBL" id="KJ010489">
    <property type="protein sequence ID" value="AIA65119.1"/>
    <property type="molecule type" value="Genomic_DNA"/>
</dbReference>
<dbReference type="KEGG" id="vg:19686088"/>